<proteinExistence type="predicted"/>
<accession>A0AAV4XEK3</accession>
<dbReference type="Proteomes" id="UP001054945">
    <property type="component" value="Unassembled WGS sequence"/>
</dbReference>
<evidence type="ECO:0000313" key="2">
    <source>
        <dbReference type="Proteomes" id="UP001054945"/>
    </source>
</evidence>
<sequence>MHSHSRTSTTQILVINRKCKGDCRQEELSIIKESTEASIQTQKQKKNCKIDAKNDHSFLQNEKKLCYFPFHDNIGYECHTPSKVTDRSDTVMVTPEA</sequence>
<keyword evidence="2" id="KW-1185">Reference proteome</keyword>
<evidence type="ECO:0000313" key="1">
    <source>
        <dbReference type="EMBL" id="GIY93460.1"/>
    </source>
</evidence>
<name>A0AAV4XEK3_CAEEX</name>
<protein>
    <submittedName>
        <fullName evidence="1">Uncharacterized protein</fullName>
    </submittedName>
</protein>
<dbReference type="AlphaFoldDB" id="A0AAV4XEK3"/>
<gene>
    <name evidence="1" type="ORF">CEXT_126361</name>
</gene>
<organism evidence="1 2">
    <name type="scientific">Caerostris extrusa</name>
    <name type="common">Bark spider</name>
    <name type="synonym">Caerostris bankana</name>
    <dbReference type="NCBI Taxonomy" id="172846"/>
    <lineage>
        <taxon>Eukaryota</taxon>
        <taxon>Metazoa</taxon>
        <taxon>Ecdysozoa</taxon>
        <taxon>Arthropoda</taxon>
        <taxon>Chelicerata</taxon>
        <taxon>Arachnida</taxon>
        <taxon>Araneae</taxon>
        <taxon>Araneomorphae</taxon>
        <taxon>Entelegynae</taxon>
        <taxon>Araneoidea</taxon>
        <taxon>Araneidae</taxon>
        <taxon>Caerostris</taxon>
    </lineage>
</organism>
<comment type="caution">
    <text evidence="1">The sequence shown here is derived from an EMBL/GenBank/DDBJ whole genome shotgun (WGS) entry which is preliminary data.</text>
</comment>
<dbReference type="EMBL" id="BPLR01017662">
    <property type="protein sequence ID" value="GIY93460.1"/>
    <property type="molecule type" value="Genomic_DNA"/>
</dbReference>
<reference evidence="1 2" key="1">
    <citation type="submission" date="2021-06" db="EMBL/GenBank/DDBJ databases">
        <title>Caerostris extrusa draft genome.</title>
        <authorList>
            <person name="Kono N."/>
            <person name="Arakawa K."/>
        </authorList>
    </citation>
    <scope>NUCLEOTIDE SEQUENCE [LARGE SCALE GENOMIC DNA]</scope>
</reference>